<gene>
    <name evidence="2" type="ORF">FSB78_08985</name>
</gene>
<feature type="signal peptide" evidence="1">
    <location>
        <begin position="1"/>
        <end position="29"/>
    </location>
</feature>
<protein>
    <recommendedName>
        <fullName evidence="4">YncE family protein</fullName>
    </recommendedName>
</protein>
<dbReference type="Gene3D" id="2.130.10.10">
    <property type="entry name" value="YVTN repeat-like/Quinoprotein amine dehydrogenase"/>
    <property type="match status" value="1"/>
</dbReference>
<evidence type="ECO:0000313" key="2">
    <source>
        <dbReference type="EMBL" id="TXC71071.1"/>
    </source>
</evidence>
<dbReference type="PANTHER" id="PTHR47197">
    <property type="entry name" value="PROTEIN NIRF"/>
    <property type="match status" value="1"/>
</dbReference>
<evidence type="ECO:0000313" key="3">
    <source>
        <dbReference type="Proteomes" id="UP000321250"/>
    </source>
</evidence>
<dbReference type="EMBL" id="VOQR01000001">
    <property type="protein sequence ID" value="TXC71071.1"/>
    <property type="molecule type" value="Genomic_DNA"/>
</dbReference>
<feature type="chain" id="PRO_5023063210" description="YncE family protein" evidence="1">
    <location>
        <begin position="30"/>
        <end position="336"/>
    </location>
</feature>
<dbReference type="SUPFAM" id="SSF51004">
    <property type="entry name" value="C-terminal (heme d1) domain of cytochrome cd1-nitrite reductase"/>
    <property type="match status" value="1"/>
</dbReference>
<dbReference type="InterPro" id="IPR015943">
    <property type="entry name" value="WD40/YVTN_repeat-like_dom_sf"/>
</dbReference>
<dbReference type="RefSeq" id="WP_147081996.1">
    <property type="nucleotide sequence ID" value="NZ_VOQR01000001.1"/>
</dbReference>
<evidence type="ECO:0008006" key="4">
    <source>
        <dbReference type="Google" id="ProtNLM"/>
    </source>
</evidence>
<reference evidence="2 3" key="1">
    <citation type="journal article" date="2013" name="Antonie Van Leeuwenhoek">
        <title>Sphingomonas ginsenosidivorax sp. nov., with the ability to transform ginsenosides.</title>
        <authorList>
            <person name="Jin X.F."/>
            <person name="Kim J.K."/>
            <person name="Liu Q.M."/>
            <person name="Kang M.S."/>
            <person name="He D."/>
            <person name="Jin F.X."/>
            <person name="Kim S.C."/>
            <person name="Im W.T."/>
        </authorList>
    </citation>
    <scope>NUCLEOTIDE SEQUENCE [LARGE SCALE GENOMIC DNA]</scope>
    <source>
        <strain evidence="2 3">KHI67</strain>
    </source>
</reference>
<comment type="caution">
    <text evidence="2">The sequence shown here is derived from an EMBL/GenBank/DDBJ whole genome shotgun (WGS) entry which is preliminary data.</text>
</comment>
<organism evidence="2 3">
    <name type="scientific">Sphingomonas ginsenosidivorax</name>
    <dbReference type="NCBI Taxonomy" id="862135"/>
    <lineage>
        <taxon>Bacteria</taxon>
        <taxon>Pseudomonadati</taxon>
        <taxon>Pseudomonadota</taxon>
        <taxon>Alphaproteobacteria</taxon>
        <taxon>Sphingomonadales</taxon>
        <taxon>Sphingomonadaceae</taxon>
        <taxon>Sphingomonas</taxon>
    </lineage>
</organism>
<dbReference type="InterPro" id="IPR051200">
    <property type="entry name" value="Host-pathogen_enzymatic-act"/>
</dbReference>
<evidence type="ECO:0000256" key="1">
    <source>
        <dbReference type="SAM" id="SignalP"/>
    </source>
</evidence>
<keyword evidence="1" id="KW-0732">Signal</keyword>
<accession>A0A5C6UFP3</accession>
<dbReference type="InterPro" id="IPR011048">
    <property type="entry name" value="Haem_d1_sf"/>
</dbReference>
<proteinExistence type="predicted"/>
<dbReference type="PANTHER" id="PTHR47197:SF3">
    <property type="entry name" value="DIHYDRO-HEME D1 DEHYDROGENASE"/>
    <property type="match status" value="1"/>
</dbReference>
<name>A0A5C6UFP3_9SPHN</name>
<sequence>MIAKSYRRNLVRTGVAMLALAAVGASASAATGRAASPPVVRPMTALKIAATIPIGKTADWVAITADRVWVGSSGPNSVNAIDPKTNRVTTIELPGRPCAGIAADADYVWVPLCGPVPKLAKVDIRKRALDRVFDVGPVRGEQSVAVGAGSVWLVTDKTGTLARIDPADGSVRTIQVPPGSYNPVFSDGFVWVTRVEDAEVTVVDASTSKVVEHIVVGKSPRFVTAGAGAIWTLNQGEGDVSRIDIAARRPALALPLHTPGPGGDIAYGAGRVWTTMMKTPLTAIDAATSTVLCQWTGDGGDSLSVGHGAVWLTNLHAGTVSRIALNDLPKDCRPRR</sequence>
<dbReference type="Proteomes" id="UP000321250">
    <property type="component" value="Unassembled WGS sequence"/>
</dbReference>
<dbReference type="AlphaFoldDB" id="A0A5C6UFP3"/>
<keyword evidence="3" id="KW-1185">Reference proteome</keyword>
<dbReference type="OrthoDB" id="114286at2"/>